<feature type="region of interest" description="Disordered" evidence="1">
    <location>
        <begin position="124"/>
        <end position="145"/>
    </location>
</feature>
<gene>
    <name evidence="2" type="ORF">E4Q08_04370</name>
</gene>
<keyword evidence="3" id="KW-1185">Reference proteome</keyword>
<evidence type="ECO:0000313" key="2">
    <source>
        <dbReference type="EMBL" id="NMQ04546.1"/>
    </source>
</evidence>
<reference evidence="2" key="1">
    <citation type="submission" date="2019-03" db="EMBL/GenBank/DDBJ databases">
        <title>Metabolic reconstructions from genomes of highly enriched 'Candidatus Accumulibacter' and 'Candidatus Competibacter' bioreactor populations.</title>
        <authorList>
            <person name="Annavajhala M.K."/>
            <person name="Welles L."/>
            <person name="Abbas B."/>
            <person name="Sorokin D."/>
            <person name="Park H."/>
            <person name="Van Loosdrecht M."/>
            <person name="Chandran K."/>
        </authorList>
    </citation>
    <scope>NUCLEOTIDE SEQUENCE</scope>
    <source>
        <strain evidence="2">SBR_L</strain>
    </source>
</reference>
<evidence type="ECO:0000256" key="1">
    <source>
        <dbReference type="SAM" id="MobiDB-lite"/>
    </source>
</evidence>
<sequence length="145" mass="16022">MSHHATPETTSAGSSTGDSPACELPAHWQLPTMQRNALRKVFDRPEFTPGEVAGLGHRRLERAEGIGRKGLATIIEWLRYQGYELASDAHGSQARDLATARRQIKKLEKAMRVLRTHGYTVLRSEPSADDGKDCCNSPEIPDISE</sequence>
<dbReference type="Proteomes" id="UP000886469">
    <property type="component" value="Unassembled WGS sequence"/>
</dbReference>
<proteinExistence type="predicted"/>
<feature type="region of interest" description="Disordered" evidence="1">
    <location>
        <begin position="1"/>
        <end position="23"/>
    </location>
</feature>
<protein>
    <recommendedName>
        <fullName evidence="4">RNA polymerase alpha subunit C-terminal domain-containing protein</fullName>
    </recommendedName>
</protein>
<dbReference type="RefSeq" id="WP_169069483.1">
    <property type="nucleotide sequence ID" value="NZ_JAZKUC010000001.1"/>
</dbReference>
<organism evidence="2 3">
    <name type="scientific">Candidatus Accumulibacter contiguus</name>
    <dbReference type="NCBI Taxonomy" id="2954381"/>
    <lineage>
        <taxon>Bacteria</taxon>
        <taxon>Pseudomonadati</taxon>
        <taxon>Pseudomonadota</taxon>
        <taxon>Betaproteobacteria</taxon>
        <taxon>Candidatus Accumulibacter</taxon>
    </lineage>
</organism>
<dbReference type="EMBL" id="SPMX01000009">
    <property type="protein sequence ID" value="NMQ04546.1"/>
    <property type="molecule type" value="Genomic_DNA"/>
</dbReference>
<accession>A0ABX1T6E5</accession>
<name>A0ABX1T6E5_9PROT</name>
<evidence type="ECO:0008006" key="4">
    <source>
        <dbReference type="Google" id="ProtNLM"/>
    </source>
</evidence>
<feature type="compositionally biased region" description="Polar residues" evidence="1">
    <location>
        <begin position="7"/>
        <end position="18"/>
    </location>
</feature>
<evidence type="ECO:0000313" key="3">
    <source>
        <dbReference type="Proteomes" id="UP000886469"/>
    </source>
</evidence>
<comment type="caution">
    <text evidence="2">The sequence shown here is derived from an EMBL/GenBank/DDBJ whole genome shotgun (WGS) entry which is preliminary data.</text>
</comment>